<dbReference type="InterPro" id="IPR000792">
    <property type="entry name" value="Tscrpt_reg_LuxR_C"/>
</dbReference>
<dbReference type="PRINTS" id="PR00038">
    <property type="entry name" value="HTHLUXR"/>
</dbReference>
<proteinExistence type="predicted"/>
<dbReference type="PANTHER" id="PTHR43214">
    <property type="entry name" value="TWO-COMPONENT RESPONSE REGULATOR"/>
    <property type="match status" value="1"/>
</dbReference>
<dbReference type="Gene3D" id="1.10.10.10">
    <property type="entry name" value="Winged helix-like DNA-binding domain superfamily/Winged helix DNA-binding domain"/>
    <property type="match status" value="1"/>
</dbReference>
<evidence type="ECO:0000313" key="6">
    <source>
        <dbReference type="EMBL" id="SAL14725.1"/>
    </source>
</evidence>
<dbReference type="InterPro" id="IPR011006">
    <property type="entry name" value="CheY-like_superfamily"/>
</dbReference>
<dbReference type="InterPro" id="IPR039420">
    <property type="entry name" value="WalR-like"/>
</dbReference>
<dbReference type="Gene3D" id="3.40.50.2300">
    <property type="match status" value="1"/>
</dbReference>
<dbReference type="SUPFAM" id="SSF46894">
    <property type="entry name" value="C-terminal effector domain of the bipartite response regulators"/>
    <property type="match status" value="1"/>
</dbReference>
<dbReference type="InterPro" id="IPR016032">
    <property type="entry name" value="Sig_transdc_resp-reg_C-effctor"/>
</dbReference>
<evidence type="ECO:0000259" key="5">
    <source>
        <dbReference type="PROSITE" id="PS50110"/>
    </source>
</evidence>
<dbReference type="Pfam" id="PF00072">
    <property type="entry name" value="Response_reg"/>
    <property type="match status" value="1"/>
</dbReference>
<dbReference type="InterPro" id="IPR001789">
    <property type="entry name" value="Sig_transdc_resp-reg_receiver"/>
</dbReference>
<gene>
    <name evidence="6" type="ORF">AWB64_00735</name>
</gene>
<dbReference type="RefSeq" id="WP_060817267.1">
    <property type="nucleotide sequence ID" value="NZ_FCOC02000002.1"/>
</dbReference>
<dbReference type="InterPro" id="IPR036388">
    <property type="entry name" value="WH-like_DNA-bd_sf"/>
</dbReference>
<sequence>MHSKIRIILADDHAAVRKGIDIWLQRDPRAEVVATASDTESLADRIDRFPCDIVISDIGMRGIDGESNAIAFLRRFLRQPERPRLIVVTMIAQPQMLAGLLDLGADALVDKRDCMESLNQAMVAVIGGDRFVSMHADALLKSHIENKPSQAGVLSAREWEVLQLYAGGMSLISIADRLERSIKTIGTQRRNAMRKLGLETEVQLLNYLRQIGLA</sequence>
<dbReference type="EMBL" id="FCOC02000002">
    <property type="protein sequence ID" value="SAL14725.1"/>
    <property type="molecule type" value="Genomic_DNA"/>
</dbReference>
<dbReference type="SMART" id="SM00448">
    <property type="entry name" value="REC"/>
    <property type="match status" value="1"/>
</dbReference>
<keyword evidence="2" id="KW-0238">DNA-binding</keyword>
<dbReference type="SMART" id="SM00421">
    <property type="entry name" value="HTH_LUXR"/>
    <property type="match status" value="1"/>
</dbReference>
<dbReference type="GO" id="GO:0000160">
    <property type="term" value="P:phosphorelay signal transduction system"/>
    <property type="evidence" value="ECO:0007669"/>
    <property type="project" value="InterPro"/>
</dbReference>
<dbReference type="PROSITE" id="PS50110">
    <property type="entry name" value="RESPONSE_REGULATORY"/>
    <property type="match status" value="1"/>
</dbReference>
<reference evidence="6 7" key="1">
    <citation type="submission" date="2016-01" db="EMBL/GenBank/DDBJ databases">
        <authorList>
            <person name="Oliw E.H."/>
        </authorList>
    </citation>
    <scope>NUCLEOTIDE SEQUENCE [LARGE SCALE GENOMIC DNA]</scope>
    <source>
        <strain evidence="6">LMG 22029</strain>
    </source>
</reference>
<dbReference type="Proteomes" id="UP000054893">
    <property type="component" value="Unassembled WGS sequence"/>
</dbReference>
<dbReference type="PROSITE" id="PS50043">
    <property type="entry name" value="HTH_LUXR_2"/>
    <property type="match status" value="1"/>
</dbReference>
<dbReference type="OrthoDB" id="8585266at2"/>
<protein>
    <submittedName>
        <fullName evidence="6">Response regulator</fullName>
    </submittedName>
</protein>
<dbReference type="PANTHER" id="PTHR43214:SF17">
    <property type="entry name" value="TRANSCRIPTIONAL REGULATORY PROTEIN RCSB"/>
    <property type="match status" value="1"/>
</dbReference>
<keyword evidence="1 3" id="KW-0597">Phosphoprotein</keyword>
<dbReference type="GO" id="GO:0006355">
    <property type="term" value="P:regulation of DNA-templated transcription"/>
    <property type="evidence" value="ECO:0007669"/>
    <property type="project" value="InterPro"/>
</dbReference>
<feature type="domain" description="HTH luxR-type" evidence="4">
    <location>
        <begin position="147"/>
        <end position="212"/>
    </location>
</feature>
<evidence type="ECO:0000256" key="3">
    <source>
        <dbReference type="PROSITE-ProRule" id="PRU00169"/>
    </source>
</evidence>
<dbReference type="CDD" id="cd06170">
    <property type="entry name" value="LuxR_C_like"/>
    <property type="match status" value="1"/>
</dbReference>
<dbReference type="CDD" id="cd17535">
    <property type="entry name" value="REC_NarL-like"/>
    <property type="match status" value="1"/>
</dbReference>
<feature type="modified residue" description="4-aspartylphosphate" evidence="3">
    <location>
        <position position="57"/>
    </location>
</feature>
<feature type="domain" description="Response regulatory" evidence="5">
    <location>
        <begin position="6"/>
        <end position="126"/>
    </location>
</feature>
<dbReference type="Pfam" id="PF00196">
    <property type="entry name" value="GerE"/>
    <property type="match status" value="1"/>
</dbReference>
<name>A0A158F4U6_CABSO</name>
<evidence type="ECO:0000256" key="1">
    <source>
        <dbReference type="ARBA" id="ARBA00022553"/>
    </source>
</evidence>
<evidence type="ECO:0000313" key="7">
    <source>
        <dbReference type="Proteomes" id="UP000054893"/>
    </source>
</evidence>
<organism evidence="6 7">
    <name type="scientific">Caballeronia sordidicola</name>
    <name type="common">Burkholderia sordidicola</name>
    <dbReference type="NCBI Taxonomy" id="196367"/>
    <lineage>
        <taxon>Bacteria</taxon>
        <taxon>Pseudomonadati</taxon>
        <taxon>Pseudomonadota</taxon>
        <taxon>Betaproteobacteria</taxon>
        <taxon>Burkholderiales</taxon>
        <taxon>Burkholderiaceae</taxon>
        <taxon>Caballeronia</taxon>
    </lineage>
</organism>
<dbReference type="AlphaFoldDB" id="A0A158F4U6"/>
<evidence type="ECO:0000256" key="2">
    <source>
        <dbReference type="ARBA" id="ARBA00023125"/>
    </source>
</evidence>
<accession>A0A158F4U6</accession>
<evidence type="ECO:0000259" key="4">
    <source>
        <dbReference type="PROSITE" id="PS50043"/>
    </source>
</evidence>
<dbReference type="SUPFAM" id="SSF52172">
    <property type="entry name" value="CheY-like"/>
    <property type="match status" value="1"/>
</dbReference>
<dbReference type="GO" id="GO:0003677">
    <property type="term" value="F:DNA binding"/>
    <property type="evidence" value="ECO:0007669"/>
    <property type="project" value="UniProtKB-KW"/>
</dbReference>
<dbReference type="InterPro" id="IPR058245">
    <property type="entry name" value="NreC/VraR/RcsB-like_REC"/>
</dbReference>